<dbReference type="PANTHER" id="PTHR34927:SF1">
    <property type="entry name" value="IQ DOMAIN-CONTAINING PROTEIN K"/>
    <property type="match status" value="1"/>
</dbReference>
<dbReference type="InterPro" id="IPR000048">
    <property type="entry name" value="IQ_motif_EF-hand-BS"/>
</dbReference>
<dbReference type="Proteomes" id="UP000050790">
    <property type="component" value="Unassembled WGS sequence"/>
</dbReference>
<dbReference type="InterPro" id="IPR043408">
    <property type="entry name" value="IQCK"/>
</dbReference>
<protein>
    <recommendedName>
        <fullName evidence="3">IQ domain-containing protein K</fullName>
    </recommendedName>
</protein>
<evidence type="ECO:0000313" key="2">
    <source>
        <dbReference type="WBParaSite" id="SMRG1_85420.1"/>
    </source>
</evidence>
<dbReference type="WBParaSite" id="SMRG1_85420.1">
    <property type="protein sequence ID" value="SMRG1_85420.1"/>
    <property type="gene ID" value="SMRG1_85420"/>
</dbReference>
<evidence type="ECO:0008006" key="3">
    <source>
        <dbReference type="Google" id="ProtNLM"/>
    </source>
</evidence>
<dbReference type="AlphaFoldDB" id="A0AA85AHJ4"/>
<reference evidence="2" key="1">
    <citation type="submission" date="2023-11" db="UniProtKB">
        <authorList>
            <consortium name="WormBaseParasite"/>
        </authorList>
    </citation>
    <scope>IDENTIFICATION</scope>
</reference>
<dbReference type="Gene3D" id="1.20.5.190">
    <property type="match status" value="1"/>
</dbReference>
<dbReference type="PANTHER" id="PTHR34927">
    <property type="entry name" value="IQ DOMAIN-CONTAINING PROTEIN K"/>
    <property type="match status" value="1"/>
</dbReference>
<dbReference type="CDD" id="cd22969">
    <property type="entry name" value="DD_IQCK"/>
    <property type="match status" value="1"/>
</dbReference>
<dbReference type="PROSITE" id="PS50096">
    <property type="entry name" value="IQ"/>
    <property type="match status" value="1"/>
</dbReference>
<dbReference type="Pfam" id="PF00612">
    <property type="entry name" value="IQ"/>
    <property type="match status" value="1"/>
</dbReference>
<organism evidence="1 2">
    <name type="scientific">Schistosoma margrebowiei</name>
    <dbReference type="NCBI Taxonomy" id="48269"/>
    <lineage>
        <taxon>Eukaryota</taxon>
        <taxon>Metazoa</taxon>
        <taxon>Spiralia</taxon>
        <taxon>Lophotrochozoa</taxon>
        <taxon>Platyhelminthes</taxon>
        <taxon>Trematoda</taxon>
        <taxon>Digenea</taxon>
        <taxon>Strigeidida</taxon>
        <taxon>Schistosomatoidea</taxon>
        <taxon>Schistosomatidae</taxon>
        <taxon>Schistosoma</taxon>
    </lineage>
</organism>
<accession>A0AA85AHJ4</accession>
<sequence length="229" mass="27520">MGHVLTLLRQQFYDNYKKMSKATLWNNILSDSQLEKYGLIPEEVYKNTTLSSDSFQTLQSFKLSPENSCEDDQHTSIDSALLKPNSDYAKKCTPKEYLKRFIFPILLPAMEAMLEQAKRSHCFEKKRFGFNGLDFLTFYLYKNNLYMKEDYDRKNIQHILNIPWVIEELKKHPRKPLPLSLQWTDEEAAIKLQSYWRGYLVRKIPEVCELRQWQMEWRRYNRLKANQLE</sequence>
<name>A0AA85AHJ4_9TREM</name>
<proteinExistence type="predicted"/>
<evidence type="ECO:0000313" key="1">
    <source>
        <dbReference type="Proteomes" id="UP000050790"/>
    </source>
</evidence>